<keyword evidence="3" id="KW-1185">Reference proteome</keyword>
<feature type="compositionally biased region" description="Basic and acidic residues" evidence="1">
    <location>
        <begin position="147"/>
        <end position="159"/>
    </location>
</feature>
<reference evidence="2 3" key="1">
    <citation type="journal article" date="2011" name="Science">
        <title>The ecoresponsive genome of Daphnia pulex.</title>
        <authorList>
            <person name="Colbourne J.K."/>
            <person name="Pfrender M.E."/>
            <person name="Gilbert D."/>
            <person name="Thomas W.K."/>
            <person name="Tucker A."/>
            <person name="Oakley T.H."/>
            <person name="Tokishita S."/>
            <person name="Aerts A."/>
            <person name="Arnold G.J."/>
            <person name="Basu M.K."/>
            <person name="Bauer D.J."/>
            <person name="Caceres C.E."/>
            <person name="Carmel L."/>
            <person name="Casola C."/>
            <person name="Choi J.H."/>
            <person name="Detter J.C."/>
            <person name="Dong Q."/>
            <person name="Dusheyko S."/>
            <person name="Eads B.D."/>
            <person name="Frohlich T."/>
            <person name="Geiler-Samerotte K.A."/>
            <person name="Gerlach D."/>
            <person name="Hatcher P."/>
            <person name="Jogdeo S."/>
            <person name="Krijgsveld J."/>
            <person name="Kriventseva E.V."/>
            <person name="Kultz D."/>
            <person name="Laforsch C."/>
            <person name="Lindquist E."/>
            <person name="Lopez J."/>
            <person name="Manak J.R."/>
            <person name="Muller J."/>
            <person name="Pangilinan J."/>
            <person name="Patwardhan R.P."/>
            <person name="Pitluck S."/>
            <person name="Pritham E.J."/>
            <person name="Rechtsteiner A."/>
            <person name="Rho M."/>
            <person name="Rogozin I.B."/>
            <person name="Sakarya O."/>
            <person name="Salamov A."/>
            <person name="Schaack S."/>
            <person name="Shapiro H."/>
            <person name="Shiga Y."/>
            <person name="Skalitzky C."/>
            <person name="Smith Z."/>
            <person name="Souvorov A."/>
            <person name="Sung W."/>
            <person name="Tang Z."/>
            <person name="Tsuchiya D."/>
            <person name="Tu H."/>
            <person name="Vos H."/>
            <person name="Wang M."/>
            <person name="Wolf Y.I."/>
            <person name="Yamagata H."/>
            <person name="Yamada T."/>
            <person name="Ye Y."/>
            <person name="Shaw J.R."/>
            <person name="Andrews J."/>
            <person name="Crease T.J."/>
            <person name="Tang H."/>
            <person name="Lucas S.M."/>
            <person name="Robertson H.M."/>
            <person name="Bork P."/>
            <person name="Koonin E.V."/>
            <person name="Zdobnov E.M."/>
            <person name="Grigoriev I.V."/>
            <person name="Lynch M."/>
            <person name="Boore J.L."/>
        </authorList>
    </citation>
    <scope>NUCLEOTIDE SEQUENCE [LARGE SCALE GENOMIC DNA]</scope>
</reference>
<feature type="region of interest" description="Disordered" evidence="1">
    <location>
        <begin position="127"/>
        <end position="166"/>
    </location>
</feature>
<dbReference type="AlphaFoldDB" id="E9HDI4"/>
<dbReference type="HOGENOM" id="CLU_1604375_0_0_1"/>
<evidence type="ECO:0000313" key="2">
    <source>
        <dbReference type="EMBL" id="EFX70205.1"/>
    </source>
</evidence>
<name>E9HDI4_DAPPU</name>
<evidence type="ECO:0000256" key="1">
    <source>
        <dbReference type="SAM" id="MobiDB-lite"/>
    </source>
</evidence>
<accession>E9HDI4</accession>
<gene>
    <name evidence="2" type="ORF">DAPPUDRAFT_328382</name>
</gene>
<evidence type="ECO:0000313" key="3">
    <source>
        <dbReference type="Proteomes" id="UP000000305"/>
    </source>
</evidence>
<dbReference type="InParanoid" id="E9HDI4"/>
<proteinExistence type="predicted"/>
<sequence>MSSFARGEGSGGGDGGGGREWRCPFCTSLNPLGRFTCHPQQPHDAKIALVLARLAREGINSTVIPLVFHQPGIASPSLVLPYDPYEDDTLCGSHNDRRFTICVKYLKCETDIPLSAHELDENLEEVYDKEENDGQPKSFAKNQSAGQRKENHTESESKSEACPSNK</sequence>
<organism evidence="2 3">
    <name type="scientific">Daphnia pulex</name>
    <name type="common">Water flea</name>
    <dbReference type="NCBI Taxonomy" id="6669"/>
    <lineage>
        <taxon>Eukaryota</taxon>
        <taxon>Metazoa</taxon>
        <taxon>Ecdysozoa</taxon>
        <taxon>Arthropoda</taxon>
        <taxon>Crustacea</taxon>
        <taxon>Branchiopoda</taxon>
        <taxon>Diplostraca</taxon>
        <taxon>Cladocera</taxon>
        <taxon>Anomopoda</taxon>
        <taxon>Daphniidae</taxon>
        <taxon>Daphnia</taxon>
    </lineage>
</organism>
<protein>
    <submittedName>
        <fullName evidence="2">Uncharacterized protein</fullName>
    </submittedName>
</protein>
<dbReference type="EMBL" id="GL732624">
    <property type="protein sequence ID" value="EFX70205.1"/>
    <property type="molecule type" value="Genomic_DNA"/>
</dbReference>
<dbReference type="KEGG" id="dpx:DAPPUDRAFT_328382"/>
<dbReference type="Proteomes" id="UP000000305">
    <property type="component" value="Unassembled WGS sequence"/>
</dbReference>